<evidence type="ECO:0000313" key="1">
    <source>
        <dbReference type="EMBL" id="KAG4410832.1"/>
    </source>
</evidence>
<dbReference type="OrthoDB" id="194358at2759"/>
<organism evidence="1 2">
    <name type="scientific">Cadophora malorum</name>
    <dbReference type="NCBI Taxonomy" id="108018"/>
    <lineage>
        <taxon>Eukaryota</taxon>
        <taxon>Fungi</taxon>
        <taxon>Dikarya</taxon>
        <taxon>Ascomycota</taxon>
        <taxon>Pezizomycotina</taxon>
        <taxon>Leotiomycetes</taxon>
        <taxon>Helotiales</taxon>
        <taxon>Ploettnerulaceae</taxon>
        <taxon>Cadophora</taxon>
    </lineage>
</organism>
<keyword evidence="2" id="KW-1185">Reference proteome</keyword>
<name>A0A8H7W0Q2_9HELO</name>
<evidence type="ECO:0000313" key="2">
    <source>
        <dbReference type="Proteomes" id="UP000664132"/>
    </source>
</evidence>
<reference evidence="1" key="1">
    <citation type="submission" date="2021-02" db="EMBL/GenBank/DDBJ databases">
        <title>Genome sequence Cadophora malorum strain M34.</title>
        <authorList>
            <person name="Stefanovic E."/>
            <person name="Vu D."/>
            <person name="Scully C."/>
            <person name="Dijksterhuis J."/>
            <person name="Roader J."/>
            <person name="Houbraken J."/>
        </authorList>
    </citation>
    <scope>NUCLEOTIDE SEQUENCE</scope>
    <source>
        <strain evidence="1">M34</strain>
    </source>
</reference>
<gene>
    <name evidence="1" type="ORF">IFR04_016033</name>
</gene>
<proteinExistence type="predicted"/>
<sequence length="278" mass="32022">MSVFGVMLYDVEGYMNQRSEEIAQPDPAFLYPVDFKRGSPHRAMVLHRFSEPQPSALDQIDRDTLRHLMAKKAKDPFDVIFAYRALFPGSIGLIEVDYKRNLIDVLKEFTFRILPQLKKVGDLLETVSHCPDIPGAPSWTLNIVGSGHVWNASHYFGVWRASSIVDDPGSRNTKRTMTHRVSLDMETLHVKGSIVDRVVLVSDEFPNYLLVNQATWHERVRDILIEWRNRIQKALTVEFEESLTKILFATTIANEEMSDEISQILRFEKVYLPFSIKL</sequence>
<dbReference type="AlphaFoldDB" id="A0A8H7W0Q2"/>
<dbReference type="Proteomes" id="UP000664132">
    <property type="component" value="Unassembled WGS sequence"/>
</dbReference>
<protein>
    <submittedName>
        <fullName evidence="1">Uncharacterized protein</fullName>
    </submittedName>
</protein>
<comment type="caution">
    <text evidence="1">The sequence shown here is derived from an EMBL/GenBank/DDBJ whole genome shotgun (WGS) entry which is preliminary data.</text>
</comment>
<accession>A0A8H7W0Q2</accession>
<dbReference type="EMBL" id="JAFJYH010000577">
    <property type="protein sequence ID" value="KAG4410832.1"/>
    <property type="molecule type" value="Genomic_DNA"/>
</dbReference>